<evidence type="ECO:0000313" key="2">
    <source>
        <dbReference type="EMBL" id="MBB4134953.1"/>
    </source>
</evidence>
<accession>A0A840EXE0</accession>
<comment type="caution">
    <text evidence="2">The sequence shown here is derived from an EMBL/GenBank/DDBJ whole genome shotgun (WGS) entry which is preliminary data.</text>
</comment>
<protein>
    <recommendedName>
        <fullName evidence="4">Mce-associated membrane protein</fullName>
    </recommendedName>
</protein>
<dbReference type="RefSeq" id="WP_183370066.1">
    <property type="nucleotide sequence ID" value="NZ_BAABHL010000037.1"/>
</dbReference>
<proteinExistence type="predicted"/>
<keyword evidence="3" id="KW-1185">Reference proteome</keyword>
<sequence>MTDAETVDTGMIDRTTTDRATTARGGCRRAAAVRLAVVAMAAVAVITACIGAWGLASGGDDADGAVADVSAALTVMLTPDPADARGYVEQVLDASAGAQRRRIESGRAALTEYVAALSVRPAGRIVSAGLEDADGDSATVLAVAQATDPTLIGGTSDDDRVTVRITAVREADRWLITDTEASA</sequence>
<evidence type="ECO:0000256" key="1">
    <source>
        <dbReference type="SAM" id="Phobius"/>
    </source>
</evidence>
<dbReference type="EMBL" id="JACIFP010000001">
    <property type="protein sequence ID" value="MBB4134953.1"/>
    <property type="molecule type" value="Genomic_DNA"/>
</dbReference>
<name>A0A840EXE0_9ACTN</name>
<feature type="transmembrane region" description="Helical" evidence="1">
    <location>
        <begin position="32"/>
        <end position="56"/>
    </location>
</feature>
<reference evidence="2 3" key="1">
    <citation type="submission" date="2020-08" db="EMBL/GenBank/DDBJ databases">
        <title>Sequencing the genomes of 1000 actinobacteria strains.</title>
        <authorList>
            <person name="Klenk H.-P."/>
        </authorList>
    </citation>
    <scope>NUCLEOTIDE SEQUENCE [LARGE SCALE GENOMIC DNA]</scope>
    <source>
        <strain evidence="2 3">DSM 45298</strain>
    </source>
</reference>
<gene>
    <name evidence="2" type="ORF">BKA16_001505</name>
</gene>
<evidence type="ECO:0008006" key="4">
    <source>
        <dbReference type="Google" id="ProtNLM"/>
    </source>
</evidence>
<dbReference type="Proteomes" id="UP000551501">
    <property type="component" value="Unassembled WGS sequence"/>
</dbReference>
<keyword evidence="1" id="KW-0472">Membrane</keyword>
<organism evidence="2 3">
    <name type="scientific">Gordonia humi</name>
    <dbReference type="NCBI Taxonomy" id="686429"/>
    <lineage>
        <taxon>Bacteria</taxon>
        <taxon>Bacillati</taxon>
        <taxon>Actinomycetota</taxon>
        <taxon>Actinomycetes</taxon>
        <taxon>Mycobacteriales</taxon>
        <taxon>Gordoniaceae</taxon>
        <taxon>Gordonia</taxon>
    </lineage>
</organism>
<evidence type="ECO:0000313" key="3">
    <source>
        <dbReference type="Proteomes" id="UP000551501"/>
    </source>
</evidence>
<dbReference type="AlphaFoldDB" id="A0A840EXE0"/>
<keyword evidence="1" id="KW-0812">Transmembrane</keyword>
<keyword evidence="1" id="KW-1133">Transmembrane helix</keyword>